<dbReference type="GO" id="GO:0015074">
    <property type="term" value="P:DNA integration"/>
    <property type="evidence" value="ECO:0007669"/>
    <property type="project" value="UniProtKB-KW"/>
</dbReference>
<evidence type="ECO:0000313" key="8">
    <source>
        <dbReference type="Proteomes" id="UP000184096"/>
    </source>
</evidence>
<dbReference type="GO" id="GO:0003677">
    <property type="term" value="F:DNA binding"/>
    <property type="evidence" value="ECO:0007669"/>
    <property type="project" value="UniProtKB-KW"/>
</dbReference>
<dbReference type="GO" id="GO:0006310">
    <property type="term" value="P:DNA recombination"/>
    <property type="evidence" value="ECO:0007669"/>
    <property type="project" value="UniProtKB-KW"/>
</dbReference>
<comment type="similarity">
    <text evidence="1">Belongs to the 'phage' integrase family.</text>
</comment>
<accession>A0A1M7TEX3</accession>
<evidence type="ECO:0000313" key="7">
    <source>
        <dbReference type="EMBL" id="SHN69208.1"/>
    </source>
</evidence>
<keyword evidence="2" id="KW-0229">DNA integration</keyword>
<dbReference type="InterPro" id="IPR010998">
    <property type="entry name" value="Integrase_recombinase_N"/>
</dbReference>
<dbReference type="InterPro" id="IPR050808">
    <property type="entry name" value="Phage_Integrase"/>
</dbReference>
<dbReference type="PROSITE" id="PS51898">
    <property type="entry name" value="TYR_RECOMBINASE"/>
    <property type="match status" value="1"/>
</dbReference>
<dbReference type="PANTHER" id="PTHR30629:SF2">
    <property type="entry name" value="PROPHAGE INTEGRASE INTS-RELATED"/>
    <property type="match status" value="1"/>
</dbReference>
<dbReference type="Gene3D" id="1.10.150.130">
    <property type="match status" value="1"/>
</dbReference>
<keyword evidence="3" id="KW-0238">DNA-binding</keyword>
<evidence type="ECO:0000256" key="2">
    <source>
        <dbReference type="ARBA" id="ARBA00022908"/>
    </source>
</evidence>
<dbReference type="PANTHER" id="PTHR30629">
    <property type="entry name" value="PROPHAGE INTEGRASE"/>
    <property type="match status" value="1"/>
</dbReference>
<gene>
    <name evidence="7" type="ORF">SAMN05444170_1513</name>
</gene>
<keyword evidence="4" id="KW-0233">DNA recombination</keyword>
<dbReference type="Pfam" id="PF00589">
    <property type="entry name" value="Phage_integrase"/>
    <property type="match status" value="1"/>
</dbReference>
<dbReference type="EMBL" id="LT670849">
    <property type="protein sequence ID" value="SHN69208.1"/>
    <property type="molecule type" value="Genomic_DNA"/>
</dbReference>
<evidence type="ECO:0000256" key="5">
    <source>
        <dbReference type="SAM" id="MobiDB-lite"/>
    </source>
</evidence>
<evidence type="ECO:0000259" key="6">
    <source>
        <dbReference type="PROSITE" id="PS51898"/>
    </source>
</evidence>
<dbReference type="AlphaFoldDB" id="A0A1M7TEX3"/>
<feature type="region of interest" description="Disordered" evidence="5">
    <location>
        <begin position="321"/>
        <end position="366"/>
    </location>
</feature>
<feature type="domain" description="Tyr recombinase" evidence="6">
    <location>
        <begin position="162"/>
        <end position="335"/>
    </location>
</feature>
<name>A0A1M7TEX3_9BRAD</name>
<keyword evidence="8" id="KW-1185">Reference proteome</keyword>
<dbReference type="RefSeq" id="WP_244553207.1">
    <property type="nucleotide sequence ID" value="NZ_LT670849.1"/>
</dbReference>
<evidence type="ECO:0000256" key="4">
    <source>
        <dbReference type="ARBA" id="ARBA00023172"/>
    </source>
</evidence>
<organism evidence="7 8">
    <name type="scientific">Bradyrhizobium erythrophlei</name>
    <dbReference type="NCBI Taxonomy" id="1437360"/>
    <lineage>
        <taxon>Bacteria</taxon>
        <taxon>Pseudomonadati</taxon>
        <taxon>Pseudomonadota</taxon>
        <taxon>Alphaproteobacteria</taxon>
        <taxon>Hyphomicrobiales</taxon>
        <taxon>Nitrobacteraceae</taxon>
        <taxon>Bradyrhizobium</taxon>
    </lineage>
</organism>
<dbReference type="InterPro" id="IPR002104">
    <property type="entry name" value="Integrase_catalytic"/>
</dbReference>
<dbReference type="Proteomes" id="UP000184096">
    <property type="component" value="Chromosome I"/>
</dbReference>
<dbReference type="InterPro" id="IPR013762">
    <property type="entry name" value="Integrase-like_cat_sf"/>
</dbReference>
<dbReference type="Gene3D" id="1.10.443.10">
    <property type="entry name" value="Intergrase catalytic core"/>
    <property type="match status" value="1"/>
</dbReference>
<protein>
    <submittedName>
        <fullName evidence="7">Phage integrase family protein</fullName>
    </submittedName>
</protein>
<reference evidence="8" key="1">
    <citation type="submission" date="2016-11" db="EMBL/GenBank/DDBJ databases">
        <authorList>
            <person name="Varghese N."/>
            <person name="Submissions S."/>
        </authorList>
    </citation>
    <scope>NUCLEOTIDE SEQUENCE [LARGE SCALE GENOMIC DNA]</scope>
    <source>
        <strain evidence="8">GAS401</strain>
    </source>
</reference>
<dbReference type="SUPFAM" id="SSF56349">
    <property type="entry name" value="DNA breaking-rejoining enzymes"/>
    <property type="match status" value="1"/>
</dbReference>
<dbReference type="InterPro" id="IPR011010">
    <property type="entry name" value="DNA_brk_join_enz"/>
</dbReference>
<proteinExistence type="inferred from homology"/>
<sequence length="366" mass="40357">MPRKLPPHVEPNHVKGKTYLSFRIRKGKGGPRIRLPDDPTSQEFRDAYAAAMAGETLIRPKIKKDAPGSIGALIASYKASGQFKAMKPSSKAGYMSRLETIRIDHGHRAVAGLTKDRINSKILTPLADRPGAALDTLKKLRILIKHAIEKKWLAHDPSVGIKRPKSKEIRAWTDAELAAFERRWPIGTKQRTAYALMLNMGTARVDTHLLTWRQVDDGAGYTRHKTGIAVDMAVSEELQKALAATPRKHVTVINTEYGKPFSVDGFSGFMRDAITKAGLPLDCQPHGLRKTLGRMLADAGASTHDIMAALGHTTLSEAERYTREADRRRGGKRAVTKLDEHRANKLSQTAPDSLGKAVKTEGKSER</sequence>
<evidence type="ECO:0000256" key="1">
    <source>
        <dbReference type="ARBA" id="ARBA00008857"/>
    </source>
</evidence>
<evidence type="ECO:0000256" key="3">
    <source>
        <dbReference type="ARBA" id="ARBA00023125"/>
    </source>
</evidence>